<reference evidence="5 6" key="1">
    <citation type="submission" date="2024-03" db="EMBL/GenBank/DDBJ databases">
        <title>Adaptation during the transition from Ophiocordyceps entomopathogen to insect associate is accompanied by gene loss and intensified selection.</title>
        <authorList>
            <person name="Ward C.M."/>
            <person name="Onetto C.A."/>
            <person name="Borneman A.R."/>
        </authorList>
    </citation>
    <scope>NUCLEOTIDE SEQUENCE [LARGE SCALE GENOMIC DNA]</scope>
    <source>
        <strain evidence="5">AWRI1</strain>
        <tissue evidence="5">Single Adult Female</tissue>
    </source>
</reference>
<evidence type="ECO:0000256" key="3">
    <source>
        <dbReference type="ARBA" id="ARBA00038487"/>
    </source>
</evidence>
<gene>
    <name evidence="5" type="ORF">V9T40_004016</name>
</gene>
<keyword evidence="2" id="KW-0677">Repeat</keyword>
<dbReference type="AlphaFoldDB" id="A0AAN9TE44"/>
<dbReference type="SMART" id="SM00612">
    <property type="entry name" value="Kelch"/>
    <property type="match status" value="2"/>
</dbReference>
<dbReference type="InterPro" id="IPR052125">
    <property type="entry name" value="KLHDC10"/>
</dbReference>
<dbReference type="Proteomes" id="UP001367676">
    <property type="component" value="Unassembled WGS sequence"/>
</dbReference>
<keyword evidence="1" id="KW-0880">Kelch repeat</keyword>
<evidence type="ECO:0000256" key="1">
    <source>
        <dbReference type="ARBA" id="ARBA00022441"/>
    </source>
</evidence>
<evidence type="ECO:0000256" key="4">
    <source>
        <dbReference type="ARBA" id="ARBA00041041"/>
    </source>
</evidence>
<proteinExistence type="inferred from homology"/>
<dbReference type="InterPro" id="IPR006652">
    <property type="entry name" value="Kelch_1"/>
</dbReference>
<dbReference type="Pfam" id="PF24681">
    <property type="entry name" value="Kelch_KLHDC2_KLHL20_DRC7"/>
    <property type="match status" value="1"/>
</dbReference>
<keyword evidence="6" id="KW-1185">Reference proteome</keyword>
<dbReference type="Pfam" id="PF01344">
    <property type="entry name" value="Kelch_1"/>
    <property type="match status" value="1"/>
</dbReference>
<evidence type="ECO:0000313" key="6">
    <source>
        <dbReference type="Proteomes" id="UP001367676"/>
    </source>
</evidence>
<sequence>MPGKKRAVLQSSSTYKVKVFCFSKQYDTSRKTGPIPRSGHRIVCNDRSMFAIGGYNPNVPLRNLDNSERRQSVHTVFQEIWRFDFDTKTWMKLESRNMTGELASCGTAISGNLLFLHGGTSYPFGQEINEDVFVCNLFTSDSIIEFKQIDIVGSTKPPKQYGQSIVVKGGYLYTVGGTDGHNYSMDVYRLNLRTRKWEKLTKSDGEEPRSRYRHEVVVYKDFLVVLGGGTSEIAFDFKKLPAFNVKSERWEILETQGDELLHDLLPEGRRCHVCVQDPHDAAIVFINGGINEDRPFNDTWRLNLRTLTWTEMPNMSLPYGIFFHTAAATPEGKMVIYGGVIARSADPTRTSDVYTSWITVPKLKHACWEALMHYVNNGKIVIPDNIKKLGLPPQYEHRLKQCL</sequence>
<accession>A0AAN9TE44</accession>
<protein>
    <recommendedName>
        <fullName evidence="4">Kelch domain-containing protein 10</fullName>
    </recommendedName>
</protein>
<dbReference type="EMBL" id="JBBCAQ010000027">
    <property type="protein sequence ID" value="KAK7586140.1"/>
    <property type="molecule type" value="Genomic_DNA"/>
</dbReference>
<dbReference type="PANTHER" id="PTHR46428">
    <property type="entry name" value="KELCH DOMAIN-CONTAINING PROTEIN 10"/>
    <property type="match status" value="1"/>
</dbReference>
<evidence type="ECO:0000313" key="5">
    <source>
        <dbReference type="EMBL" id="KAK7586140.1"/>
    </source>
</evidence>
<dbReference type="SUPFAM" id="SSF117281">
    <property type="entry name" value="Kelch motif"/>
    <property type="match status" value="1"/>
</dbReference>
<comment type="caution">
    <text evidence="5">The sequence shown here is derived from an EMBL/GenBank/DDBJ whole genome shotgun (WGS) entry which is preliminary data.</text>
</comment>
<dbReference type="InterPro" id="IPR015915">
    <property type="entry name" value="Kelch-typ_b-propeller"/>
</dbReference>
<name>A0AAN9TE44_9HEMI</name>
<organism evidence="5 6">
    <name type="scientific">Parthenolecanium corni</name>
    <dbReference type="NCBI Taxonomy" id="536013"/>
    <lineage>
        <taxon>Eukaryota</taxon>
        <taxon>Metazoa</taxon>
        <taxon>Ecdysozoa</taxon>
        <taxon>Arthropoda</taxon>
        <taxon>Hexapoda</taxon>
        <taxon>Insecta</taxon>
        <taxon>Pterygota</taxon>
        <taxon>Neoptera</taxon>
        <taxon>Paraneoptera</taxon>
        <taxon>Hemiptera</taxon>
        <taxon>Sternorrhyncha</taxon>
        <taxon>Coccoidea</taxon>
        <taxon>Coccidae</taxon>
        <taxon>Parthenolecanium</taxon>
    </lineage>
</organism>
<evidence type="ECO:0000256" key="2">
    <source>
        <dbReference type="ARBA" id="ARBA00022737"/>
    </source>
</evidence>
<dbReference type="GO" id="GO:0032874">
    <property type="term" value="P:positive regulation of stress-activated MAPK cascade"/>
    <property type="evidence" value="ECO:0007669"/>
    <property type="project" value="TreeGrafter"/>
</dbReference>
<dbReference type="Gene3D" id="2.120.10.80">
    <property type="entry name" value="Kelch-type beta propeller"/>
    <property type="match status" value="2"/>
</dbReference>
<dbReference type="PANTHER" id="PTHR46428:SF1">
    <property type="entry name" value="KELCH DOMAIN-CONTAINING PROTEIN 10"/>
    <property type="match status" value="1"/>
</dbReference>
<comment type="similarity">
    <text evidence="3">Belongs to the KLHDC10 family.</text>
</comment>